<dbReference type="EMBL" id="VIBQ01000038">
    <property type="protein sequence ID" value="KAB8446207.1"/>
    <property type="molecule type" value="Genomic_DNA"/>
</dbReference>
<proteinExistence type="predicted"/>
<gene>
    <name evidence="1" type="ORF">FH972_025189</name>
</gene>
<evidence type="ECO:0000313" key="1">
    <source>
        <dbReference type="EMBL" id="KAB8446207.1"/>
    </source>
</evidence>
<reference evidence="1 2" key="1">
    <citation type="submission" date="2019-06" db="EMBL/GenBank/DDBJ databases">
        <title>A chromosomal-level reference genome of Carpinus fangiana (Coryloideae, Betulaceae).</title>
        <authorList>
            <person name="Yang X."/>
            <person name="Wang Z."/>
            <person name="Zhang L."/>
            <person name="Hao G."/>
            <person name="Liu J."/>
            <person name="Yang Y."/>
        </authorList>
    </citation>
    <scope>NUCLEOTIDE SEQUENCE [LARGE SCALE GENOMIC DNA]</scope>
    <source>
        <strain evidence="1">Cfa_2016G</strain>
        <tissue evidence="1">Leaf</tissue>
    </source>
</reference>
<organism evidence="1 2">
    <name type="scientific">Carpinus fangiana</name>
    <dbReference type="NCBI Taxonomy" id="176857"/>
    <lineage>
        <taxon>Eukaryota</taxon>
        <taxon>Viridiplantae</taxon>
        <taxon>Streptophyta</taxon>
        <taxon>Embryophyta</taxon>
        <taxon>Tracheophyta</taxon>
        <taxon>Spermatophyta</taxon>
        <taxon>Magnoliopsida</taxon>
        <taxon>eudicotyledons</taxon>
        <taxon>Gunneridae</taxon>
        <taxon>Pentapetalae</taxon>
        <taxon>rosids</taxon>
        <taxon>fabids</taxon>
        <taxon>Fagales</taxon>
        <taxon>Betulaceae</taxon>
        <taxon>Carpinus</taxon>
    </lineage>
</organism>
<protein>
    <submittedName>
        <fullName evidence="1">Uncharacterized protein</fullName>
    </submittedName>
</protein>
<sequence length="92" mass="9754">MALGKTVERDTQAAHIVMDRVACKWGRGNSAGFVLKCRLVLYARLMETCVPGRAVALAEHSQSPAPAFGSNPPFAKGAGVVRAKALSWDTAN</sequence>
<evidence type="ECO:0000313" key="2">
    <source>
        <dbReference type="Proteomes" id="UP000327013"/>
    </source>
</evidence>
<name>A0A5N6L0N5_9ROSI</name>
<dbReference type="AlphaFoldDB" id="A0A5N6L0N5"/>
<comment type="caution">
    <text evidence="1">The sequence shown here is derived from an EMBL/GenBank/DDBJ whole genome shotgun (WGS) entry which is preliminary data.</text>
</comment>
<accession>A0A5N6L0N5</accession>
<dbReference type="Proteomes" id="UP000327013">
    <property type="component" value="Unassembled WGS sequence"/>
</dbReference>
<keyword evidence="2" id="KW-1185">Reference proteome</keyword>